<reference evidence="1 2" key="1">
    <citation type="submission" date="2018-02" db="EMBL/GenBank/DDBJ databases">
        <authorList>
            <person name="Cohen D.B."/>
            <person name="Kent A.D."/>
        </authorList>
    </citation>
    <scope>NUCLEOTIDE SEQUENCE [LARGE SCALE GENOMIC DNA]</scope>
    <source>
        <strain evidence="1 2">ULC007</strain>
    </source>
</reference>
<keyword evidence="2" id="KW-1185">Reference proteome</keyword>
<name>A0A2T1D737_9CYAN</name>
<proteinExistence type="predicted"/>
<gene>
    <name evidence="1" type="ORF">C7B65_22230</name>
</gene>
<reference evidence="1 2" key="2">
    <citation type="submission" date="2018-03" db="EMBL/GenBank/DDBJ databases">
        <title>The ancient ancestry and fast evolution of plastids.</title>
        <authorList>
            <person name="Moore K.R."/>
            <person name="Magnabosco C."/>
            <person name="Momper L."/>
            <person name="Gold D.A."/>
            <person name="Bosak T."/>
            <person name="Fournier G.P."/>
        </authorList>
    </citation>
    <scope>NUCLEOTIDE SEQUENCE [LARGE SCALE GENOMIC DNA]</scope>
    <source>
        <strain evidence="1 2">ULC007</strain>
    </source>
</reference>
<evidence type="ECO:0000313" key="2">
    <source>
        <dbReference type="Proteomes" id="UP000238634"/>
    </source>
</evidence>
<organism evidence="1 2">
    <name type="scientific">Phormidesmis priestleyi ULC007</name>
    <dbReference type="NCBI Taxonomy" id="1920490"/>
    <lineage>
        <taxon>Bacteria</taxon>
        <taxon>Bacillati</taxon>
        <taxon>Cyanobacteriota</taxon>
        <taxon>Cyanophyceae</taxon>
        <taxon>Leptolyngbyales</taxon>
        <taxon>Leptolyngbyaceae</taxon>
        <taxon>Phormidesmis</taxon>
    </lineage>
</organism>
<sequence>MKEPTNKTSVRRVFPLRCQRLLPPKSPILGDFEPEILARSPPNLGDLGGAMNCTEVVEFTLKEVAIEFFLAAVRSS</sequence>
<evidence type="ECO:0000313" key="1">
    <source>
        <dbReference type="EMBL" id="PSB16244.1"/>
    </source>
</evidence>
<protein>
    <submittedName>
        <fullName evidence="1">Uncharacterized protein</fullName>
    </submittedName>
</protein>
<dbReference type="Proteomes" id="UP000238634">
    <property type="component" value="Unassembled WGS sequence"/>
</dbReference>
<accession>A0A2T1D737</accession>
<dbReference type="EMBL" id="PVWG01000045">
    <property type="protein sequence ID" value="PSB16244.1"/>
    <property type="molecule type" value="Genomic_DNA"/>
</dbReference>
<dbReference type="AlphaFoldDB" id="A0A2T1D737"/>
<comment type="caution">
    <text evidence="1">The sequence shown here is derived from an EMBL/GenBank/DDBJ whole genome shotgun (WGS) entry which is preliminary data.</text>
</comment>